<keyword evidence="9" id="KW-1185">Reference proteome</keyword>
<dbReference type="PROSITE" id="PS00093">
    <property type="entry name" value="N4_MTASE"/>
    <property type="match status" value="1"/>
</dbReference>
<dbReference type="GO" id="GO:0032259">
    <property type="term" value="P:methylation"/>
    <property type="evidence" value="ECO:0007669"/>
    <property type="project" value="UniProtKB-KW"/>
</dbReference>
<evidence type="ECO:0000256" key="3">
    <source>
        <dbReference type="ARBA" id="ARBA00022603"/>
    </source>
</evidence>
<evidence type="ECO:0000313" key="8">
    <source>
        <dbReference type="EMBL" id="OJH42433.1"/>
    </source>
</evidence>
<keyword evidence="3" id="KW-0489">Methyltransferase</keyword>
<dbReference type="AlphaFoldDB" id="A0A1L9BJK7"/>
<evidence type="ECO:0000256" key="2">
    <source>
        <dbReference type="ARBA" id="ARBA00012185"/>
    </source>
</evidence>
<dbReference type="EMBL" id="MPIN01000001">
    <property type="protein sequence ID" value="OJH42433.1"/>
    <property type="molecule type" value="Genomic_DNA"/>
</dbReference>
<dbReference type="OrthoDB" id="9800801at2"/>
<dbReference type="InterPro" id="IPR029063">
    <property type="entry name" value="SAM-dependent_MTases_sf"/>
</dbReference>
<evidence type="ECO:0000256" key="4">
    <source>
        <dbReference type="ARBA" id="ARBA00022679"/>
    </source>
</evidence>
<dbReference type="RefSeq" id="WP_071896527.1">
    <property type="nucleotide sequence ID" value="NZ_MPIN01000001.1"/>
</dbReference>
<accession>A0A1L9BJK7</accession>
<dbReference type="GO" id="GO:0015667">
    <property type="term" value="F:site-specific DNA-methyltransferase (cytosine-N4-specific) activity"/>
    <property type="evidence" value="ECO:0007669"/>
    <property type="project" value="UniProtKB-EC"/>
</dbReference>
<dbReference type="STRING" id="83449.BON30_04355"/>
<dbReference type="InterPro" id="IPR017985">
    <property type="entry name" value="MeTrfase_CN4_CS"/>
</dbReference>
<protein>
    <recommendedName>
        <fullName evidence="2">site-specific DNA-methyltransferase (cytosine-N(4)-specific)</fullName>
        <ecNumber evidence="2">2.1.1.113</ecNumber>
    </recommendedName>
</protein>
<name>A0A1L9BJK7_9BACT</name>
<evidence type="ECO:0000313" key="9">
    <source>
        <dbReference type="Proteomes" id="UP000182229"/>
    </source>
</evidence>
<dbReference type="Gene3D" id="3.40.50.150">
    <property type="entry name" value="Vaccinia Virus protein VP39"/>
    <property type="match status" value="2"/>
</dbReference>
<dbReference type="SUPFAM" id="SSF53335">
    <property type="entry name" value="S-adenosyl-L-methionine-dependent methyltransferases"/>
    <property type="match status" value="1"/>
</dbReference>
<keyword evidence="5" id="KW-0949">S-adenosyl-L-methionine</keyword>
<keyword evidence="6" id="KW-0680">Restriction system</keyword>
<reference evidence="9" key="1">
    <citation type="submission" date="2016-11" db="EMBL/GenBank/DDBJ databases">
        <authorList>
            <person name="Shukria A."/>
            <person name="Stevens D.C."/>
        </authorList>
    </citation>
    <scope>NUCLEOTIDE SEQUENCE [LARGE SCALE GENOMIC DNA]</scope>
    <source>
        <strain evidence="9">Cbfe23</strain>
    </source>
</reference>
<dbReference type="REBASE" id="181710">
    <property type="entry name" value="M.Cfe23ORF4355P"/>
</dbReference>
<keyword evidence="4" id="KW-0808">Transferase</keyword>
<comment type="similarity">
    <text evidence="1">Belongs to the N(4)/N(6)-methyltransferase family. N(4) subfamily.</text>
</comment>
<dbReference type="EC" id="2.1.1.113" evidence="2"/>
<dbReference type="GO" id="GO:0009307">
    <property type="term" value="P:DNA restriction-modification system"/>
    <property type="evidence" value="ECO:0007669"/>
    <property type="project" value="UniProtKB-KW"/>
</dbReference>
<gene>
    <name evidence="8" type="ORF">BON30_04355</name>
</gene>
<organism evidence="8 9">
    <name type="scientific">Cystobacter ferrugineus</name>
    <dbReference type="NCBI Taxonomy" id="83449"/>
    <lineage>
        <taxon>Bacteria</taxon>
        <taxon>Pseudomonadati</taxon>
        <taxon>Myxococcota</taxon>
        <taxon>Myxococcia</taxon>
        <taxon>Myxococcales</taxon>
        <taxon>Cystobacterineae</taxon>
        <taxon>Archangiaceae</taxon>
        <taxon>Cystobacter</taxon>
    </lineage>
</organism>
<evidence type="ECO:0000256" key="5">
    <source>
        <dbReference type="ARBA" id="ARBA00022691"/>
    </source>
</evidence>
<evidence type="ECO:0000256" key="7">
    <source>
        <dbReference type="ARBA" id="ARBA00049120"/>
    </source>
</evidence>
<evidence type="ECO:0000256" key="1">
    <source>
        <dbReference type="ARBA" id="ARBA00010203"/>
    </source>
</evidence>
<reference evidence="8 9" key="2">
    <citation type="submission" date="2016-12" db="EMBL/GenBank/DDBJ databases">
        <title>Draft Genome Sequence of Cystobacter ferrugineus Strain Cbfe23.</title>
        <authorList>
            <person name="Akbar S."/>
            <person name="Dowd S.E."/>
            <person name="Stevens D.C."/>
        </authorList>
    </citation>
    <scope>NUCLEOTIDE SEQUENCE [LARGE SCALE GENOMIC DNA]</scope>
    <source>
        <strain evidence="8 9">Cbfe23</strain>
    </source>
</reference>
<sequence length="439" mass="47934">MSRRTDTLTTLERHLERCAISIKPAVKREGVDAWFPYYAGYSPGFVREALTGLGAQPGWSVLDPWNGAGTTTAVADALGCDAVGLDINPVAALVAAARLERSANTSHSAGLANQLLAVASRNEIDLADDDPLLEWFSPRVTRRYRSIEGAVLDLLGTRDGVKVNLQTETPPPFAAFFILCLVRAAKHFARMKGNSNPTWITPEKRGDTRTETFDRAFLSMVAACAADAEKAALGRSSTRSTVSVVSLADARALSLEASSIDAVVTSPPYCTRIDYFRATAFELAALGIGADGERFRALRSSAMGTNLMRTTTPDVSAQPSAVRQLLKCIQQHPSKASDTYYYKHYSQYFDDARLSVAEIGRVLKPNATALLVVQSSYYKDIHVPLGDLYAALGEELGFRARVVLRVPVRRVLATINPRARHHETERRYSEDVVALQRVA</sequence>
<dbReference type="Proteomes" id="UP000182229">
    <property type="component" value="Unassembled WGS sequence"/>
</dbReference>
<comment type="catalytic activity">
    <reaction evidence="7">
        <text>a 2'-deoxycytidine in DNA + S-adenosyl-L-methionine = an N(4)-methyl-2'-deoxycytidine in DNA + S-adenosyl-L-homocysteine + H(+)</text>
        <dbReference type="Rhea" id="RHEA:16857"/>
        <dbReference type="Rhea" id="RHEA-COMP:11369"/>
        <dbReference type="Rhea" id="RHEA-COMP:13674"/>
        <dbReference type="ChEBI" id="CHEBI:15378"/>
        <dbReference type="ChEBI" id="CHEBI:57856"/>
        <dbReference type="ChEBI" id="CHEBI:59789"/>
        <dbReference type="ChEBI" id="CHEBI:85452"/>
        <dbReference type="ChEBI" id="CHEBI:137933"/>
        <dbReference type="EC" id="2.1.1.113"/>
    </reaction>
</comment>
<proteinExistence type="inferred from homology"/>
<comment type="caution">
    <text evidence="8">The sequence shown here is derived from an EMBL/GenBank/DDBJ whole genome shotgun (WGS) entry which is preliminary data.</text>
</comment>
<dbReference type="GO" id="GO:0003677">
    <property type="term" value="F:DNA binding"/>
    <property type="evidence" value="ECO:0007669"/>
    <property type="project" value="InterPro"/>
</dbReference>
<evidence type="ECO:0000256" key="6">
    <source>
        <dbReference type="ARBA" id="ARBA00022747"/>
    </source>
</evidence>